<protein>
    <submittedName>
        <fullName evidence="3">Uncharacterized protein</fullName>
    </submittedName>
</protein>
<reference evidence="3" key="1">
    <citation type="submission" date="2018-10" db="EMBL/GenBank/DDBJ databases">
        <title>Effector identification in a new, highly contiguous assembly of the strawberry crown rot pathogen Phytophthora cactorum.</title>
        <authorList>
            <person name="Armitage A.D."/>
            <person name="Nellist C.F."/>
            <person name="Bates H."/>
            <person name="Vickerstaff R.J."/>
            <person name="Harrison R.J."/>
        </authorList>
    </citation>
    <scope>NUCLEOTIDE SEQUENCE</scope>
    <source>
        <strain evidence="1">15-7</strain>
        <strain evidence="2">4032</strain>
        <strain evidence="3">P415</strain>
        <strain evidence="4">P421</strain>
    </source>
</reference>
<dbReference type="EMBL" id="RCMI01000318">
    <property type="protein sequence ID" value="KAG2917790.1"/>
    <property type="molecule type" value="Genomic_DNA"/>
</dbReference>
<dbReference type="EMBL" id="RCML01000322">
    <property type="protein sequence ID" value="KAG2980899.1"/>
    <property type="molecule type" value="Genomic_DNA"/>
</dbReference>
<dbReference type="Proteomes" id="UP000697107">
    <property type="component" value="Unassembled WGS sequence"/>
</dbReference>
<dbReference type="AlphaFoldDB" id="A0A8T1G4N5"/>
<gene>
    <name evidence="1" type="ORF">PC113_g13459</name>
    <name evidence="2" type="ORF">PC115_g10652</name>
    <name evidence="3" type="ORF">PC118_g10916</name>
    <name evidence="4" type="ORF">PC129_g11513</name>
</gene>
<dbReference type="Proteomes" id="UP000760860">
    <property type="component" value="Unassembled WGS sequence"/>
</dbReference>
<dbReference type="Proteomes" id="UP000774804">
    <property type="component" value="Unassembled WGS sequence"/>
</dbReference>
<evidence type="ECO:0000313" key="1">
    <source>
        <dbReference type="EMBL" id="KAG2854271.1"/>
    </source>
</evidence>
<organism evidence="3 5">
    <name type="scientific">Phytophthora cactorum</name>
    <dbReference type="NCBI Taxonomy" id="29920"/>
    <lineage>
        <taxon>Eukaryota</taxon>
        <taxon>Sar</taxon>
        <taxon>Stramenopiles</taxon>
        <taxon>Oomycota</taxon>
        <taxon>Peronosporomycetes</taxon>
        <taxon>Peronosporales</taxon>
        <taxon>Peronosporaceae</taxon>
        <taxon>Phytophthora</taxon>
    </lineage>
</organism>
<accession>A0A8T1G4N5</accession>
<evidence type="ECO:0000313" key="4">
    <source>
        <dbReference type="EMBL" id="KAG3217651.1"/>
    </source>
</evidence>
<evidence type="ECO:0000313" key="5">
    <source>
        <dbReference type="Proteomes" id="UP000697107"/>
    </source>
</evidence>
<dbReference type="VEuPathDB" id="FungiDB:PC110_g10849"/>
<evidence type="ECO:0000313" key="3">
    <source>
        <dbReference type="EMBL" id="KAG2980899.1"/>
    </source>
</evidence>
<comment type="caution">
    <text evidence="3">The sequence shown here is derived from an EMBL/GenBank/DDBJ whole genome shotgun (WGS) entry which is preliminary data.</text>
</comment>
<dbReference type="Proteomes" id="UP000735874">
    <property type="component" value="Unassembled WGS sequence"/>
</dbReference>
<sequence>MYFMKQLLAAAAACNCDSTLALENYGFFHITFTCPLTIGSSRNGTLEVTDTGKWFGVQEDAKTLWEAAISGFAVTTFEEKFAEIKAQLRASGFPLDDSRIAFDHCVVGLPRDEEFLQIMHEGLQVDLSKRRFLMIQHTRGRTREGFNGAERFIFLRVKTATA</sequence>
<proteinExistence type="predicted"/>
<dbReference type="EMBL" id="RCMG01000436">
    <property type="protein sequence ID" value="KAG2854271.1"/>
    <property type="molecule type" value="Genomic_DNA"/>
</dbReference>
<name>A0A8T1G4N5_9STRA</name>
<dbReference type="EMBL" id="RCMV01000409">
    <property type="protein sequence ID" value="KAG3217651.1"/>
    <property type="molecule type" value="Genomic_DNA"/>
</dbReference>
<evidence type="ECO:0000313" key="2">
    <source>
        <dbReference type="EMBL" id="KAG2917790.1"/>
    </source>
</evidence>